<evidence type="ECO:0000313" key="2">
    <source>
        <dbReference type="Proteomes" id="UP000305948"/>
    </source>
</evidence>
<name>A0A5C3NA71_9AGAM</name>
<sequence length="262" mass="29203">MHGSPAITQTIQEYIDNRRDLSDLISTLAEPIEKAYTEGRIDTPDSAEEQLWSLWLSVLDVAKRAPHTNSDAQMKLVDLMAAFKARPNPPAPSPVPDDWVWRGGNLWTNLAILGPSVREDWNSPPSTSNAGTSPEEWTNVNAFIARLTNACIADFLLYAIWSVRPVLEEDEVSTAELDMLVPAAAVWFLYLGERIHESDEEYGGPGRGGTVWTGKKGFCKERWQLWKERMAIISQNTGISVDTRDIANEALKTMDTIDGTTK</sequence>
<accession>A0A5C3NA71</accession>
<dbReference type="STRING" id="5364.A0A5C3NA71"/>
<organism evidence="1 2">
    <name type="scientific">Heliocybe sulcata</name>
    <dbReference type="NCBI Taxonomy" id="5364"/>
    <lineage>
        <taxon>Eukaryota</taxon>
        <taxon>Fungi</taxon>
        <taxon>Dikarya</taxon>
        <taxon>Basidiomycota</taxon>
        <taxon>Agaricomycotina</taxon>
        <taxon>Agaricomycetes</taxon>
        <taxon>Gloeophyllales</taxon>
        <taxon>Gloeophyllaceae</taxon>
        <taxon>Heliocybe</taxon>
    </lineage>
</organism>
<dbReference type="PANTHER" id="PTHR38797">
    <property type="entry name" value="NUCLEAR PORE COMPLEX PROTEIN NUP85-RELATED"/>
    <property type="match status" value="1"/>
</dbReference>
<keyword evidence="2" id="KW-1185">Reference proteome</keyword>
<reference evidence="1 2" key="1">
    <citation type="journal article" date="2019" name="Nat. Ecol. Evol.">
        <title>Megaphylogeny resolves global patterns of mushroom evolution.</title>
        <authorList>
            <person name="Varga T."/>
            <person name="Krizsan K."/>
            <person name="Foldi C."/>
            <person name="Dima B."/>
            <person name="Sanchez-Garcia M."/>
            <person name="Sanchez-Ramirez S."/>
            <person name="Szollosi G.J."/>
            <person name="Szarkandi J.G."/>
            <person name="Papp V."/>
            <person name="Albert L."/>
            <person name="Andreopoulos W."/>
            <person name="Angelini C."/>
            <person name="Antonin V."/>
            <person name="Barry K.W."/>
            <person name="Bougher N.L."/>
            <person name="Buchanan P."/>
            <person name="Buyck B."/>
            <person name="Bense V."/>
            <person name="Catcheside P."/>
            <person name="Chovatia M."/>
            <person name="Cooper J."/>
            <person name="Damon W."/>
            <person name="Desjardin D."/>
            <person name="Finy P."/>
            <person name="Geml J."/>
            <person name="Haridas S."/>
            <person name="Hughes K."/>
            <person name="Justo A."/>
            <person name="Karasinski D."/>
            <person name="Kautmanova I."/>
            <person name="Kiss B."/>
            <person name="Kocsube S."/>
            <person name="Kotiranta H."/>
            <person name="LaButti K.M."/>
            <person name="Lechner B.E."/>
            <person name="Liimatainen K."/>
            <person name="Lipzen A."/>
            <person name="Lukacs Z."/>
            <person name="Mihaltcheva S."/>
            <person name="Morgado L.N."/>
            <person name="Niskanen T."/>
            <person name="Noordeloos M.E."/>
            <person name="Ohm R.A."/>
            <person name="Ortiz-Santana B."/>
            <person name="Ovrebo C."/>
            <person name="Racz N."/>
            <person name="Riley R."/>
            <person name="Savchenko A."/>
            <person name="Shiryaev A."/>
            <person name="Soop K."/>
            <person name="Spirin V."/>
            <person name="Szebenyi C."/>
            <person name="Tomsovsky M."/>
            <person name="Tulloss R.E."/>
            <person name="Uehling J."/>
            <person name="Grigoriev I.V."/>
            <person name="Vagvolgyi C."/>
            <person name="Papp T."/>
            <person name="Martin F.M."/>
            <person name="Miettinen O."/>
            <person name="Hibbett D.S."/>
            <person name="Nagy L.G."/>
        </authorList>
    </citation>
    <scope>NUCLEOTIDE SEQUENCE [LARGE SCALE GENOMIC DNA]</scope>
    <source>
        <strain evidence="1 2">OMC1185</strain>
    </source>
</reference>
<dbReference type="Proteomes" id="UP000305948">
    <property type="component" value="Unassembled WGS sequence"/>
</dbReference>
<gene>
    <name evidence="1" type="ORF">OE88DRAFT_1723942</name>
</gene>
<evidence type="ECO:0000313" key="1">
    <source>
        <dbReference type="EMBL" id="TFK54220.1"/>
    </source>
</evidence>
<protein>
    <submittedName>
        <fullName evidence="1">Uncharacterized protein</fullName>
    </submittedName>
</protein>
<dbReference type="OrthoDB" id="3350591at2759"/>
<dbReference type="EMBL" id="ML213506">
    <property type="protein sequence ID" value="TFK54220.1"/>
    <property type="molecule type" value="Genomic_DNA"/>
</dbReference>
<proteinExistence type="predicted"/>
<dbReference type="Pfam" id="PF12311">
    <property type="entry name" value="DUF3632"/>
    <property type="match status" value="1"/>
</dbReference>
<dbReference type="PANTHER" id="PTHR38797:SF4">
    <property type="entry name" value="NUCLEAR PORE COMPLEX PROTEIN NUP85"/>
    <property type="match status" value="1"/>
</dbReference>
<dbReference type="InterPro" id="IPR022085">
    <property type="entry name" value="OpdG"/>
</dbReference>
<dbReference type="AlphaFoldDB" id="A0A5C3NA71"/>
<dbReference type="InterPro" id="IPR053204">
    <property type="entry name" value="Oxopyrrolidines_Biosynth-assoc"/>
</dbReference>